<evidence type="ECO:0000313" key="2">
    <source>
        <dbReference type="Proteomes" id="UP001157502"/>
    </source>
</evidence>
<organism evidence="1 2">
    <name type="scientific">Dallia pectoralis</name>
    <name type="common">Alaska blackfish</name>
    <dbReference type="NCBI Taxonomy" id="75939"/>
    <lineage>
        <taxon>Eukaryota</taxon>
        <taxon>Metazoa</taxon>
        <taxon>Chordata</taxon>
        <taxon>Craniata</taxon>
        <taxon>Vertebrata</taxon>
        <taxon>Euteleostomi</taxon>
        <taxon>Actinopterygii</taxon>
        <taxon>Neopterygii</taxon>
        <taxon>Teleostei</taxon>
        <taxon>Protacanthopterygii</taxon>
        <taxon>Esociformes</taxon>
        <taxon>Umbridae</taxon>
        <taxon>Dallia</taxon>
    </lineage>
</organism>
<accession>A0ACC2G5R3</accession>
<dbReference type="EMBL" id="CM055744">
    <property type="protein sequence ID" value="KAJ7998897.1"/>
    <property type="molecule type" value="Genomic_DNA"/>
</dbReference>
<gene>
    <name evidence="1" type="ORF">DPEC_G00209740</name>
</gene>
<protein>
    <submittedName>
        <fullName evidence="1">Uncharacterized protein</fullName>
    </submittedName>
</protein>
<proteinExistence type="predicted"/>
<evidence type="ECO:0000313" key="1">
    <source>
        <dbReference type="EMBL" id="KAJ7998897.1"/>
    </source>
</evidence>
<keyword evidence="2" id="KW-1185">Reference proteome</keyword>
<sequence>MAPQNIDNQTLDILSCLFDEEAEVGFRTRGTIQTDGGVDDDDDFDPVVIADKLREVADHLDKEFLKPHIKIIQQAAADKMVEEFGRSVDSLCSSHVAQKLEVAPEFQLLKASMALGLYVRKTCPDLKDSIQITMAAFIKSRLAGWISRQGGWVGTKGIPKTFI</sequence>
<dbReference type="Proteomes" id="UP001157502">
    <property type="component" value="Chromosome 17"/>
</dbReference>
<reference evidence="1" key="1">
    <citation type="submission" date="2021-05" db="EMBL/GenBank/DDBJ databases">
        <authorList>
            <person name="Pan Q."/>
            <person name="Jouanno E."/>
            <person name="Zahm M."/>
            <person name="Klopp C."/>
            <person name="Cabau C."/>
            <person name="Louis A."/>
            <person name="Berthelot C."/>
            <person name="Parey E."/>
            <person name="Roest Crollius H."/>
            <person name="Montfort J."/>
            <person name="Robinson-Rechavi M."/>
            <person name="Bouchez O."/>
            <person name="Lampietro C."/>
            <person name="Lopez Roques C."/>
            <person name="Donnadieu C."/>
            <person name="Postlethwait J."/>
            <person name="Bobe J."/>
            <person name="Dillon D."/>
            <person name="Chandos A."/>
            <person name="von Hippel F."/>
            <person name="Guiguen Y."/>
        </authorList>
    </citation>
    <scope>NUCLEOTIDE SEQUENCE</scope>
    <source>
        <strain evidence="1">YG-Jan2019</strain>
    </source>
</reference>
<name>A0ACC2G5R3_DALPE</name>
<comment type="caution">
    <text evidence="1">The sequence shown here is derived from an EMBL/GenBank/DDBJ whole genome shotgun (WGS) entry which is preliminary data.</text>
</comment>